<dbReference type="Proteomes" id="UP000034543">
    <property type="component" value="Unassembled WGS sequence"/>
</dbReference>
<keyword evidence="1" id="KW-1133">Transmembrane helix</keyword>
<feature type="transmembrane region" description="Helical" evidence="1">
    <location>
        <begin position="38"/>
        <end position="55"/>
    </location>
</feature>
<name>A0A0G1FAR8_9BACT</name>
<gene>
    <name evidence="2" type="ORF">UV59_C0029G0025</name>
</gene>
<evidence type="ECO:0000313" key="3">
    <source>
        <dbReference type="Proteomes" id="UP000034543"/>
    </source>
</evidence>
<sequence>MEVNAAPKSAKEEVVHEDSVLLEWVAPSRPFKRQSQEFYRTALAVVFLIVVILFFVREFMLIFVILSILFVVYALFSVPPEHIKNKITSLGVQTDEHFHKWNELVEFWFDEKYGSKMVVIRTYLGFPALLQLLLGSTDPQTVKKLLVEKLPYKEKPERTFLDKAGDWITTKIPLERTTS</sequence>
<comment type="caution">
    <text evidence="2">The sequence shown here is derived from an EMBL/GenBank/DDBJ whole genome shotgun (WGS) entry which is preliminary data.</text>
</comment>
<reference evidence="2 3" key="1">
    <citation type="journal article" date="2015" name="Nature">
        <title>rRNA introns, odd ribosomes, and small enigmatic genomes across a large radiation of phyla.</title>
        <authorList>
            <person name="Brown C.T."/>
            <person name="Hug L.A."/>
            <person name="Thomas B.C."/>
            <person name="Sharon I."/>
            <person name="Castelle C.J."/>
            <person name="Singh A."/>
            <person name="Wilkins M.J."/>
            <person name="Williams K.H."/>
            <person name="Banfield J.F."/>
        </authorList>
    </citation>
    <scope>NUCLEOTIDE SEQUENCE [LARGE SCALE GENOMIC DNA]</scope>
</reference>
<protein>
    <recommendedName>
        <fullName evidence="4">DUF5673 domain-containing protein</fullName>
    </recommendedName>
</protein>
<dbReference type="EMBL" id="LCFB01000029">
    <property type="protein sequence ID" value="KKS83953.1"/>
    <property type="molecule type" value="Genomic_DNA"/>
</dbReference>
<evidence type="ECO:0000313" key="2">
    <source>
        <dbReference type="EMBL" id="KKS83953.1"/>
    </source>
</evidence>
<keyword evidence="1" id="KW-0472">Membrane</keyword>
<evidence type="ECO:0000256" key="1">
    <source>
        <dbReference type="SAM" id="Phobius"/>
    </source>
</evidence>
<dbReference type="STRING" id="1618436.UV59_C0029G0025"/>
<evidence type="ECO:0008006" key="4">
    <source>
        <dbReference type="Google" id="ProtNLM"/>
    </source>
</evidence>
<accession>A0A0G1FAR8</accession>
<keyword evidence="1" id="KW-0812">Transmembrane</keyword>
<dbReference type="AlphaFoldDB" id="A0A0G1FAR8"/>
<feature type="transmembrane region" description="Helical" evidence="1">
    <location>
        <begin position="61"/>
        <end position="78"/>
    </location>
</feature>
<organism evidence="2 3">
    <name type="scientific">Candidatus Gottesmanbacteria bacterium GW2011_GWA1_43_11</name>
    <dbReference type="NCBI Taxonomy" id="1618436"/>
    <lineage>
        <taxon>Bacteria</taxon>
        <taxon>Candidatus Gottesmaniibacteriota</taxon>
    </lineage>
</organism>
<proteinExistence type="predicted"/>